<comment type="similarity">
    <text evidence="3">Belongs to the CobD/CbiB family.</text>
</comment>
<comment type="subcellular location">
    <subcellularLocation>
        <location evidence="1">Cell membrane</location>
        <topology evidence="1">Multi-pass membrane protein</topology>
    </subcellularLocation>
</comment>
<comment type="caution">
    <text evidence="10">The sequence shown here is derived from an EMBL/GenBank/DDBJ whole genome shotgun (WGS) entry which is preliminary data.</text>
</comment>
<evidence type="ECO:0000313" key="10">
    <source>
        <dbReference type="EMBL" id="MEI4549969.1"/>
    </source>
</evidence>
<keyword evidence="11" id="KW-1185">Reference proteome</keyword>
<evidence type="ECO:0000256" key="9">
    <source>
        <dbReference type="SAM" id="Phobius"/>
    </source>
</evidence>
<organism evidence="10 11">
    <name type="scientific">Pseudoalteromonas spongiae</name>
    <dbReference type="NCBI Taxonomy" id="298657"/>
    <lineage>
        <taxon>Bacteria</taxon>
        <taxon>Pseudomonadati</taxon>
        <taxon>Pseudomonadota</taxon>
        <taxon>Gammaproteobacteria</taxon>
        <taxon>Alteromonadales</taxon>
        <taxon>Pseudoalteromonadaceae</taxon>
        <taxon>Pseudoalteromonas</taxon>
    </lineage>
</organism>
<dbReference type="InterPro" id="IPR004485">
    <property type="entry name" value="Cobalamin_biosynth_CobD/CbiB"/>
</dbReference>
<name>A0ABU8ESL8_9GAMM</name>
<feature type="transmembrane region" description="Helical" evidence="9">
    <location>
        <begin position="159"/>
        <end position="184"/>
    </location>
</feature>
<keyword evidence="7 9" id="KW-1133">Transmembrane helix</keyword>
<dbReference type="Pfam" id="PF03186">
    <property type="entry name" value="CobD_Cbib"/>
    <property type="match status" value="1"/>
</dbReference>
<evidence type="ECO:0000256" key="6">
    <source>
        <dbReference type="ARBA" id="ARBA00022692"/>
    </source>
</evidence>
<keyword evidence="8 9" id="KW-0472">Membrane</keyword>
<dbReference type="RefSeq" id="WP_336435331.1">
    <property type="nucleotide sequence ID" value="NZ_JBAWKS010000001.1"/>
</dbReference>
<dbReference type="Proteomes" id="UP001382455">
    <property type="component" value="Unassembled WGS sequence"/>
</dbReference>
<feature type="transmembrane region" description="Helical" evidence="9">
    <location>
        <begin position="12"/>
        <end position="31"/>
    </location>
</feature>
<reference evidence="10 11" key="1">
    <citation type="submission" date="2023-12" db="EMBL/GenBank/DDBJ databases">
        <title>Friends and Foes: Symbiotic and Algicidal bacterial influence on Karenia brevis blooms.</title>
        <authorList>
            <person name="Fei C."/>
            <person name="Mohamed A.R."/>
            <person name="Booker A."/>
            <person name="Arshad M."/>
            <person name="Klass S."/>
            <person name="Ahn S."/>
            <person name="Gilbert P.M."/>
            <person name="Heil C.A."/>
            <person name="Martinez J.M."/>
            <person name="Amin S.A."/>
        </authorList>
    </citation>
    <scope>NUCLEOTIDE SEQUENCE [LARGE SCALE GENOMIC DNA]</scope>
    <source>
        <strain evidence="10 11">CE15</strain>
    </source>
</reference>
<keyword evidence="5" id="KW-0169">Cobalamin biosynthesis</keyword>
<evidence type="ECO:0000256" key="3">
    <source>
        <dbReference type="ARBA" id="ARBA00006263"/>
    </source>
</evidence>
<evidence type="ECO:0000256" key="1">
    <source>
        <dbReference type="ARBA" id="ARBA00004651"/>
    </source>
</evidence>
<evidence type="ECO:0000313" key="11">
    <source>
        <dbReference type="Proteomes" id="UP001382455"/>
    </source>
</evidence>
<evidence type="ECO:0000256" key="5">
    <source>
        <dbReference type="ARBA" id="ARBA00022573"/>
    </source>
</evidence>
<evidence type="ECO:0000256" key="8">
    <source>
        <dbReference type="ARBA" id="ARBA00023136"/>
    </source>
</evidence>
<proteinExistence type="inferred from homology"/>
<evidence type="ECO:0000256" key="4">
    <source>
        <dbReference type="ARBA" id="ARBA00022475"/>
    </source>
</evidence>
<gene>
    <name evidence="10" type="ORF">WAE96_09825</name>
</gene>
<keyword evidence="4" id="KW-1003">Cell membrane</keyword>
<feature type="transmembrane region" description="Helical" evidence="9">
    <location>
        <begin position="52"/>
        <end position="77"/>
    </location>
</feature>
<keyword evidence="6 9" id="KW-0812">Transmembrane</keyword>
<evidence type="ECO:0000256" key="2">
    <source>
        <dbReference type="ARBA" id="ARBA00004953"/>
    </source>
</evidence>
<feature type="transmembrane region" description="Helical" evidence="9">
    <location>
        <begin position="292"/>
        <end position="313"/>
    </location>
</feature>
<dbReference type="PANTHER" id="PTHR34308:SF1">
    <property type="entry name" value="COBALAMIN BIOSYNTHESIS PROTEIN CBIB"/>
    <property type="match status" value="1"/>
</dbReference>
<dbReference type="PANTHER" id="PTHR34308">
    <property type="entry name" value="COBALAMIN BIOSYNTHESIS PROTEIN CBIB"/>
    <property type="match status" value="1"/>
</dbReference>
<accession>A0ABU8ESL8</accession>
<comment type="pathway">
    <text evidence="2">Cofactor biosynthesis; adenosylcobalamin biosynthesis.</text>
</comment>
<protein>
    <submittedName>
        <fullName evidence="10">Cobalamin biosynthesis protein</fullName>
    </submittedName>
</protein>
<dbReference type="EMBL" id="JBAWKS010000001">
    <property type="protein sequence ID" value="MEI4549969.1"/>
    <property type="molecule type" value="Genomic_DNA"/>
</dbReference>
<feature type="transmembrane region" description="Helical" evidence="9">
    <location>
        <begin position="83"/>
        <end position="100"/>
    </location>
</feature>
<sequence length="317" mass="35696">MAFELPFFSTGAWQTILLALVSSLLVIPSQYHPTPLFRLLISKMAGRIYDANASNVYASFSSLLLSCLIVGCVAILAIGITSFAQYPVAFELLILFLLINNPYTNAKLKRAAWLLTQQQKPVVRDILSQFLRRDSNNLSESGLIKAIIEHQSLSYFRHFFLPLILYYCLGFNAALIYCLFLHCANVFSKTAPPDSQFSNATNTIIYYLEFLPIRLFCLPLLLKPKTQGFRYLALFVDNGYQKNSCFLLACLSGYLGVQLGGPAFYSGKRYSKTRIGPKTLPQQKAIKQAKNALMFASVFWLCLILFLEIIYAATNHL</sequence>
<evidence type="ECO:0000256" key="7">
    <source>
        <dbReference type="ARBA" id="ARBA00022989"/>
    </source>
</evidence>